<comment type="caution">
    <text evidence="4">The sequence shown here is derived from an EMBL/GenBank/DDBJ whole genome shotgun (WGS) entry which is preliminary data.</text>
</comment>
<evidence type="ECO:0000256" key="2">
    <source>
        <dbReference type="SAM" id="MobiDB-lite"/>
    </source>
</evidence>
<feature type="compositionally biased region" description="Basic and acidic residues" evidence="2">
    <location>
        <begin position="149"/>
        <end position="158"/>
    </location>
</feature>
<organism evidence="4 5">
    <name type="scientific">Streptomyces coeruleoprunus</name>
    <dbReference type="NCBI Taxonomy" id="285563"/>
    <lineage>
        <taxon>Bacteria</taxon>
        <taxon>Bacillati</taxon>
        <taxon>Actinomycetota</taxon>
        <taxon>Actinomycetes</taxon>
        <taxon>Kitasatosporales</taxon>
        <taxon>Streptomycetaceae</taxon>
        <taxon>Streptomyces</taxon>
    </lineage>
</organism>
<dbReference type="PRINTS" id="PR01438">
    <property type="entry name" value="UNVRSLSTRESS"/>
</dbReference>
<proteinExistence type="inferred from homology"/>
<accession>A0ABV9XAD4</accession>
<name>A0ABV9XAD4_9ACTN</name>
<dbReference type="Gene3D" id="3.40.50.620">
    <property type="entry name" value="HUPs"/>
    <property type="match status" value="2"/>
</dbReference>
<feature type="domain" description="UspA" evidence="3">
    <location>
        <begin position="190"/>
        <end position="325"/>
    </location>
</feature>
<evidence type="ECO:0000259" key="3">
    <source>
        <dbReference type="Pfam" id="PF00582"/>
    </source>
</evidence>
<protein>
    <submittedName>
        <fullName evidence="4">Universal stress protein</fullName>
    </submittedName>
</protein>
<dbReference type="InterPro" id="IPR006016">
    <property type="entry name" value="UspA"/>
</dbReference>
<feature type="domain" description="UspA" evidence="3">
    <location>
        <begin position="6"/>
        <end position="141"/>
    </location>
</feature>
<keyword evidence="5" id="KW-1185">Reference proteome</keyword>
<dbReference type="InterPro" id="IPR014729">
    <property type="entry name" value="Rossmann-like_a/b/a_fold"/>
</dbReference>
<dbReference type="PANTHER" id="PTHR46268:SF6">
    <property type="entry name" value="UNIVERSAL STRESS PROTEIN UP12"/>
    <property type="match status" value="1"/>
</dbReference>
<sequence>MSGTHIVTAGLDGSPESLAAAAWAADEAALRGARLRLVHVREWPVAPEIPAVYSEIQVQRSETLLRDVAARARQLHPDLLVGSEGVVGRAASVLIAETEGEQAVDLLVLGSRGLSGLVGFLAGSVGTAVTGSARRPVVLVRALRDEAPAGGARREEGRGATAEAEAGAGPEAATAAGAEGGTEGGAEGGVVLGVDIFQPCDELLDFAFAEARLRGCALRVVHCWSLPATYGYAAVIDPDIRTEIGRHVSANLSAMLLPWRQRHPEVPVVERAVLGAPGAHLVYAAAGADLLVIGRRRGRVPLAPHLGHVAHAVIHHAAAPVAVVPHE</sequence>
<feature type="region of interest" description="Disordered" evidence="2">
    <location>
        <begin position="149"/>
        <end position="181"/>
    </location>
</feature>
<dbReference type="SUPFAM" id="SSF52402">
    <property type="entry name" value="Adenine nucleotide alpha hydrolases-like"/>
    <property type="match status" value="2"/>
</dbReference>
<dbReference type="Proteomes" id="UP001595829">
    <property type="component" value="Unassembled WGS sequence"/>
</dbReference>
<dbReference type="PANTHER" id="PTHR46268">
    <property type="entry name" value="STRESS RESPONSE PROTEIN NHAX"/>
    <property type="match status" value="1"/>
</dbReference>
<dbReference type="Pfam" id="PF00582">
    <property type="entry name" value="Usp"/>
    <property type="match status" value="2"/>
</dbReference>
<evidence type="ECO:0000313" key="5">
    <source>
        <dbReference type="Proteomes" id="UP001595829"/>
    </source>
</evidence>
<dbReference type="RefSeq" id="WP_345693185.1">
    <property type="nucleotide sequence ID" value="NZ_BAABIT010000001.1"/>
</dbReference>
<feature type="compositionally biased region" description="Low complexity" evidence="2">
    <location>
        <begin position="159"/>
        <end position="177"/>
    </location>
</feature>
<comment type="similarity">
    <text evidence="1">Belongs to the universal stress protein A family.</text>
</comment>
<dbReference type="EMBL" id="JBHSJD010000002">
    <property type="protein sequence ID" value="MFC5021200.1"/>
    <property type="molecule type" value="Genomic_DNA"/>
</dbReference>
<evidence type="ECO:0000313" key="4">
    <source>
        <dbReference type="EMBL" id="MFC5021200.1"/>
    </source>
</evidence>
<reference evidence="5" key="1">
    <citation type="journal article" date="2019" name="Int. J. Syst. Evol. Microbiol.">
        <title>The Global Catalogue of Microorganisms (GCM) 10K type strain sequencing project: providing services to taxonomists for standard genome sequencing and annotation.</title>
        <authorList>
            <consortium name="The Broad Institute Genomics Platform"/>
            <consortium name="The Broad Institute Genome Sequencing Center for Infectious Disease"/>
            <person name="Wu L."/>
            <person name="Ma J."/>
        </authorList>
    </citation>
    <scope>NUCLEOTIDE SEQUENCE [LARGE SCALE GENOMIC DNA]</scope>
    <source>
        <strain evidence="5">CGMCC 4.1648</strain>
    </source>
</reference>
<dbReference type="InterPro" id="IPR006015">
    <property type="entry name" value="Universal_stress_UspA"/>
</dbReference>
<evidence type="ECO:0000256" key="1">
    <source>
        <dbReference type="ARBA" id="ARBA00008791"/>
    </source>
</evidence>
<gene>
    <name evidence="4" type="ORF">ACFPM3_03420</name>
</gene>